<feature type="region of interest" description="Disordered" evidence="1">
    <location>
        <begin position="320"/>
        <end position="344"/>
    </location>
</feature>
<dbReference type="Pfam" id="PF10197">
    <property type="entry name" value="Cir_N"/>
    <property type="match status" value="1"/>
</dbReference>
<dbReference type="PANTHER" id="PTHR13151">
    <property type="entry name" value="CBF1 INTERACTING COREPRESSOR CIR"/>
    <property type="match status" value="1"/>
</dbReference>
<feature type="compositionally biased region" description="Gly residues" evidence="1">
    <location>
        <begin position="277"/>
        <end position="287"/>
    </location>
</feature>
<evidence type="ECO:0000256" key="1">
    <source>
        <dbReference type="SAM" id="MobiDB-lite"/>
    </source>
</evidence>
<dbReference type="SMART" id="SM01083">
    <property type="entry name" value="Cir_N"/>
    <property type="match status" value="1"/>
</dbReference>
<dbReference type="GeneID" id="9680694"/>
<proteinExistence type="predicted"/>
<feature type="compositionally biased region" description="Basic and acidic residues" evidence="1">
    <location>
        <begin position="101"/>
        <end position="125"/>
    </location>
</feature>
<dbReference type="OrthoDB" id="6253837at2759"/>
<evidence type="ECO:0000313" key="3">
    <source>
        <dbReference type="EMBL" id="EEH60224.1"/>
    </source>
</evidence>
<dbReference type="Proteomes" id="UP000001876">
    <property type="component" value="Unassembled WGS sequence"/>
</dbReference>
<dbReference type="InterPro" id="IPR040014">
    <property type="entry name" value="CIR1"/>
</dbReference>
<feature type="domain" description="CBF1-interacting co-repressor CIR N-terminal" evidence="2">
    <location>
        <begin position="25"/>
        <end position="61"/>
    </location>
</feature>
<reference evidence="3 4" key="1">
    <citation type="journal article" date="2009" name="Science">
        <title>Green evolution and dynamic adaptations revealed by genomes of the marine picoeukaryotes Micromonas.</title>
        <authorList>
            <person name="Worden A.Z."/>
            <person name="Lee J.H."/>
            <person name="Mock T."/>
            <person name="Rouze P."/>
            <person name="Simmons M.P."/>
            <person name="Aerts A.L."/>
            <person name="Allen A.E."/>
            <person name="Cuvelier M.L."/>
            <person name="Derelle E."/>
            <person name="Everett M.V."/>
            <person name="Foulon E."/>
            <person name="Grimwood J."/>
            <person name="Gundlach H."/>
            <person name="Henrissat B."/>
            <person name="Napoli C."/>
            <person name="McDonald S.M."/>
            <person name="Parker M.S."/>
            <person name="Rombauts S."/>
            <person name="Salamov A."/>
            <person name="Von Dassow P."/>
            <person name="Badger J.H."/>
            <person name="Coutinho P.M."/>
            <person name="Demir E."/>
            <person name="Dubchak I."/>
            <person name="Gentemann C."/>
            <person name="Eikrem W."/>
            <person name="Gready J.E."/>
            <person name="John U."/>
            <person name="Lanier W."/>
            <person name="Lindquist E.A."/>
            <person name="Lucas S."/>
            <person name="Mayer K.F."/>
            <person name="Moreau H."/>
            <person name="Not F."/>
            <person name="Otillar R."/>
            <person name="Panaud O."/>
            <person name="Pangilinan J."/>
            <person name="Paulsen I."/>
            <person name="Piegu B."/>
            <person name="Poliakov A."/>
            <person name="Robbens S."/>
            <person name="Schmutz J."/>
            <person name="Toulza E."/>
            <person name="Wyss T."/>
            <person name="Zelensky A."/>
            <person name="Zhou K."/>
            <person name="Armbrust E.V."/>
            <person name="Bhattacharya D."/>
            <person name="Goodenough U.W."/>
            <person name="Van de Peer Y."/>
            <person name="Grigoriev I.V."/>
        </authorList>
    </citation>
    <scope>NUCLEOTIDE SEQUENCE [LARGE SCALE GENOMIC DNA]</scope>
    <source>
        <strain evidence="3 4">CCMP1545</strain>
    </source>
</reference>
<feature type="region of interest" description="Disordered" evidence="1">
    <location>
        <begin position="101"/>
        <end position="126"/>
    </location>
</feature>
<evidence type="ECO:0000313" key="4">
    <source>
        <dbReference type="Proteomes" id="UP000001876"/>
    </source>
</evidence>
<feature type="region of interest" description="Disordered" evidence="1">
    <location>
        <begin position="275"/>
        <end position="297"/>
    </location>
</feature>
<dbReference type="eggNOG" id="KOG3794">
    <property type="taxonomic scope" value="Eukaryota"/>
</dbReference>
<protein>
    <submittedName>
        <fullName evidence="3">Predicted protein</fullName>
    </submittedName>
</protein>
<dbReference type="AlphaFoldDB" id="C1MHK9"/>
<dbReference type="OMA" id="CSMYSIS"/>
<dbReference type="GO" id="GO:0003714">
    <property type="term" value="F:transcription corepressor activity"/>
    <property type="evidence" value="ECO:0007669"/>
    <property type="project" value="InterPro"/>
</dbReference>
<dbReference type="EMBL" id="GG663735">
    <property type="protein sequence ID" value="EEH60224.1"/>
    <property type="molecule type" value="Genomic_DNA"/>
</dbReference>
<sequence>MQAEKLGLKPRGGTAWSHGFLNQKDWHPLSYRNQEKLFKAEQEAENAKKRKEAAAKEFAVEQEFFKNTELLSAEDRTTLRNKQQLSFMYQKPPGYDAAMEREKAEAEEAREAERKELKRKEDAAAREAAGLPPLTEEEINERRGRRMKKDMYGRNIISEVEMPELKGAPKEKGVGVANVKVFGKHVRAVQCLRCGGFGHSNDEKTCPMFGHNPNDEFRVKLEDPLTLMRAREELTKMKKFEMKTPMTGRSPTRGGGDPNAANQQLLHDVDVQDALEGGTGTETGEGGILDSLPKAERKRLIREYKAKEKEEKRARVVAAEEFLKNHAKRERKEKKRKKDRKEKR</sequence>
<keyword evidence="4" id="KW-1185">Reference proteome</keyword>
<name>C1MHK9_MICPC</name>
<feature type="compositionally biased region" description="Basic residues" evidence="1">
    <location>
        <begin position="325"/>
        <end position="344"/>
    </location>
</feature>
<dbReference type="STRING" id="564608.C1MHK9"/>
<organism evidence="4">
    <name type="scientific">Micromonas pusilla (strain CCMP1545)</name>
    <name type="common">Picoplanktonic green alga</name>
    <dbReference type="NCBI Taxonomy" id="564608"/>
    <lineage>
        <taxon>Eukaryota</taxon>
        <taxon>Viridiplantae</taxon>
        <taxon>Chlorophyta</taxon>
        <taxon>Mamiellophyceae</taxon>
        <taxon>Mamiellales</taxon>
        <taxon>Mamiellaceae</taxon>
        <taxon>Micromonas</taxon>
    </lineage>
</organism>
<gene>
    <name evidence="3" type="ORF">MICPUCDRAFT_37917</name>
</gene>
<accession>C1MHK9</accession>
<dbReference type="PANTHER" id="PTHR13151:SF2">
    <property type="entry name" value="COREPRESSOR INTERACTING WITH RBPJ 1"/>
    <property type="match status" value="1"/>
</dbReference>
<feature type="region of interest" description="Disordered" evidence="1">
    <location>
        <begin position="241"/>
        <end position="262"/>
    </location>
</feature>
<dbReference type="RefSeq" id="XP_003054972.1">
    <property type="nucleotide sequence ID" value="XM_003054926.1"/>
</dbReference>
<evidence type="ECO:0000259" key="2">
    <source>
        <dbReference type="SMART" id="SM01083"/>
    </source>
</evidence>
<dbReference type="KEGG" id="mpp:MICPUCDRAFT_37917"/>
<dbReference type="GO" id="GO:0005634">
    <property type="term" value="C:nucleus"/>
    <property type="evidence" value="ECO:0007669"/>
    <property type="project" value="TreeGrafter"/>
</dbReference>
<dbReference type="InterPro" id="IPR019339">
    <property type="entry name" value="CIR_N_dom"/>
</dbReference>